<evidence type="ECO:0000259" key="21">
    <source>
        <dbReference type="PROSITE" id="PS50885"/>
    </source>
</evidence>
<dbReference type="Gene3D" id="3.30.565.10">
    <property type="entry name" value="Histidine kinase-like ATPase, C-terminal domain"/>
    <property type="match status" value="1"/>
</dbReference>
<feature type="domain" description="PAC" evidence="20">
    <location>
        <begin position="1709"/>
        <end position="1762"/>
    </location>
</feature>
<keyword evidence="10" id="KW-0067">ATP-binding</keyword>
<dbReference type="Gene3D" id="1.10.287.130">
    <property type="match status" value="1"/>
</dbReference>
<evidence type="ECO:0000259" key="20">
    <source>
        <dbReference type="PROSITE" id="PS50113"/>
    </source>
</evidence>
<dbReference type="Pfam" id="PF00512">
    <property type="entry name" value="HisKA"/>
    <property type="match status" value="1"/>
</dbReference>
<dbReference type="InterPro" id="IPR003018">
    <property type="entry name" value="GAF"/>
</dbReference>
<feature type="domain" description="PAS" evidence="19">
    <location>
        <begin position="561"/>
        <end position="634"/>
    </location>
</feature>
<keyword evidence="9" id="KW-0418">Kinase</keyword>
<dbReference type="NCBIfam" id="TIGR00229">
    <property type="entry name" value="sensory_box"/>
    <property type="match status" value="5"/>
</dbReference>
<feature type="domain" description="PAC" evidence="20">
    <location>
        <begin position="1581"/>
        <end position="1633"/>
    </location>
</feature>
<dbReference type="PROSITE" id="PS50112">
    <property type="entry name" value="PAS"/>
    <property type="match status" value="6"/>
</dbReference>
<evidence type="ECO:0000256" key="9">
    <source>
        <dbReference type="ARBA" id="ARBA00022777"/>
    </source>
</evidence>
<dbReference type="SMART" id="SM00304">
    <property type="entry name" value="HAMP"/>
    <property type="match status" value="1"/>
</dbReference>
<evidence type="ECO:0000256" key="5">
    <source>
        <dbReference type="ARBA" id="ARBA00022553"/>
    </source>
</evidence>
<dbReference type="InterPro" id="IPR004358">
    <property type="entry name" value="Sig_transdc_His_kin-like_C"/>
</dbReference>
<evidence type="ECO:0000256" key="6">
    <source>
        <dbReference type="ARBA" id="ARBA00022679"/>
    </source>
</evidence>
<evidence type="ECO:0000256" key="4">
    <source>
        <dbReference type="ARBA" id="ARBA00022475"/>
    </source>
</evidence>
<dbReference type="InterPro" id="IPR000700">
    <property type="entry name" value="PAS-assoc_C"/>
</dbReference>
<evidence type="ECO:0000256" key="12">
    <source>
        <dbReference type="ARBA" id="ARBA00023012"/>
    </source>
</evidence>
<comment type="catalytic activity">
    <reaction evidence="1">
        <text>ATP + protein L-histidine = ADP + protein N-phospho-L-histidine.</text>
        <dbReference type="EC" id="2.7.13.3"/>
    </reaction>
</comment>
<dbReference type="SMART" id="SM00091">
    <property type="entry name" value="PAS"/>
    <property type="match status" value="9"/>
</dbReference>
<dbReference type="SMART" id="SM00086">
    <property type="entry name" value="PAC"/>
    <property type="match status" value="10"/>
</dbReference>
<dbReference type="InterPro" id="IPR001610">
    <property type="entry name" value="PAC"/>
</dbReference>
<comment type="caution">
    <text evidence="22">The sequence shown here is derived from an EMBL/GenBank/DDBJ whole genome shotgun (WGS) entry which is preliminary data.</text>
</comment>
<protein>
    <recommendedName>
        <fullName evidence="3">histidine kinase</fullName>
        <ecNumber evidence="3">2.7.13.3</ecNumber>
    </recommendedName>
</protein>
<keyword evidence="4" id="KW-1003">Cell membrane</keyword>
<dbReference type="SUPFAM" id="SSF55785">
    <property type="entry name" value="PYP-like sensor domain (PAS domain)"/>
    <property type="match status" value="10"/>
</dbReference>
<dbReference type="SMART" id="SM00448">
    <property type="entry name" value="REC"/>
    <property type="match status" value="1"/>
</dbReference>
<feature type="domain" description="PAC" evidence="20">
    <location>
        <begin position="1453"/>
        <end position="1505"/>
    </location>
</feature>
<dbReference type="Gene3D" id="3.30.450.20">
    <property type="entry name" value="PAS domain"/>
    <property type="match status" value="11"/>
</dbReference>
<keyword evidence="12" id="KW-0902">Two-component regulatory system</keyword>
<dbReference type="SUPFAM" id="SSF55781">
    <property type="entry name" value="GAF domain-like"/>
    <property type="match status" value="1"/>
</dbReference>
<feature type="domain" description="PAC" evidence="20">
    <location>
        <begin position="893"/>
        <end position="945"/>
    </location>
</feature>
<evidence type="ECO:0000259" key="19">
    <source>
        <dbReference type="PROSITE" id="PS50112"/>
    </source>
</evidence>
<feature type="domain" description="PAC" evidence="20">
    <location>
        <begin position="768"/>
        <end position="820"/>
    </location>
</feature>
<dbReference type="InterPro" id="IPR005467">
    <property type="entry name" value="His_kinase_dom"/>
</dbReference>
<dbReference type="Pfam" id="PF13426">
    <property type="entry name" value="PAS_9"/>
    <property type="match status" value="1"/>
</dbReference>
<feature type="domain" description="PAC" evidence="20">
    <location>
        <begin position="1191"/>
        <end position="1245"/>
    </location>
</feature>
<feature type="modified residue" description="4-aspartylphosphate" evidence="14">
    <location>
        <position position="2210"/>
    </location>
</feature>
<dbReference type="Pfam" id="PF00072">
    <property type="entry name" value="Response_reg"/>
    <property type="match status" value="1"/>
</dbReference>
<evidence type="ECO:0000256" key="16">
    <source>
        <dbReference type="SAM" id="Phobius"/>
    </source>
</evidence>
<feature type="domain" description="PAC" evidence="20">
    <location>
        <begin position="1843"/>
        <end position="1894"/>
    </location>
</feature>
<dbReference type="CDD" id="cd16922">
    <property type="entry name" value="HATPase_EvgS-ArcB-TorS-like"/>
    <property type="match status" value="1"/>
</dbReference>
<dbReference type="InterPro" id="IPR052162">
    <property type="entry name" value="Sensor_kinase/Photoreceptor"/>
</dbReference>
<dbReference type="CDD" id="cd18774">
    <property type="entry name" value="PDC2_HK_sensor"/>
    <property type="match status" value="1"/>
</dbReference>
<evidence type="ECO:0000256" key="14">
    <source>
        <dbReference type="PROSITE-ProRule" id="PRU00169"/>
    </source>
</evidence>
<evidence type="ECO:0000256" key="11">
    <source>
        <dbReference type="ARBA" id="ARBA00022989"/>
    </source>
</evidence>
<evidence type="ECO:0000313" key="22">
    <source>
        <dbReference type="EMBL" id="MCT7966268.1"/>
    </source>
</evidence>
<dbReference type="Pfam" id="PF02518">
    <property type="entry name" value="HATPase_c"/>
    <property type="match status" value="1"/>
</dbReference>
<evidence type="ECO:0000256" key="3">
    <source>
        <dbReference type="ARBA" id="ARBA00012438"/>
    </source>
</evidence>
<feature type="transmembrane region" description="Helical" evidence="16">
    <location>
        <begin position="16"/>
        <end position="38"/>
    </location>
</feature>
<evidence type="ECO:0000256" key="13">
    <source>
        <dbReference type="ARBA" id="ARBA00023136"/>
    </source>
</evidence>
<dbReference type="Gene3D" id="3.40.50.2300">
    <property type="match status" value="1"/>
</dbReference>
<evidence type="ECO:0000256" key="15">
    <source>
        <dbReference type="SAM" id="Coils"/>
    </source>
</evidence>
<dbReference type="InterPro" id="IPR029016">
    <property type="entry name" value="GAF-like_dom_sf"/>
</dbReference>
<name>A0ABT2MNG2_9CYAN</name>
<dbReference type="InterPro" id="IPR000014">
    <property type="entry name" value="PAS"/>
</dbReference>
<dbReference type="Gene3D" id="2.10.70.100">
    <property type="match status" value="1"/>
</dbReference>
<feature type="coiled-coil region" evidence="15">
    <location>
        <begin position="1878"/>
        <end position="1912"/>
    </location>
</feature>
<dbReference type="SMART" id="SM00065">
    <property type="entry name" value="GAF"/>
    <property type="match status" value="1"/>
</dbReference>
<dbReference type="SUPFAM" id="SSF52172">
    <property type="entry name" value="CheY-like"/>
    <property type="match status" value="1"/>
</dbReference>
<dbReference type="InterPro" id="IPR036890">
    <property type="entry name" value="HATPase_C_sf"/>
</dbReference>
<dbReference type="InterPro" id="IPR029151">
    <property type="entry name" value="Sensor-like_sf"/>
</dbReference>
<keyword evidence="23" id="KW-1185">Reference proteome</keyword>
<dbReference type="Pfam" id="PF00989">
    <property type="entry name" value="PAS"/>
    <property type="match status" value="1"/>
</dbReference>
<dbReference type="InterPro" id="IPR003661">
    <property type="entry name" value="HisK_dim/P_dom"/>
</dbReference>
<feature type="domain" description="PAS" evidence="19">
    <location>
        <begin position="1506"/>
        <end position="1578"/>
    </location>
</feature>
<dbReference type="Proteomes" id="UP001525890">
    <property type="component" value="Unassembled WGS sequence"/>
</dbReference>
<feature type="domain" description="PAC" evidence="20">
    <location>
        <begin position="1326"/>
        <end position="1377"/>
    </location>
</feature>
<dbReference type="EMBL" id="JAMXFF010000009">
    <property type="protein sequence ID" value="MCT7966268.1"/>
    <property type="molecule type" value="Genomic_DNA"/>
</dbReference>
<dbReference type="InterPro" id="IPR035965">
    <property type="entry name" value="PAS-like_dom_sf"/>
</dbReference>
<evidence type="ECO:0000259" key="18">
    <source>
        <dbReference type="PROSITE" id="PS50110"/>
    </source>
</evidence>
<evidence type="ECO:0000256" key="10">
    <source>
        <dbReference type="ARBA" id="ARBA00022840"/>
    </source>
</evidence>
<dbReference type="InterPro" id="IPR033479">
    <property type="entry name" value="dCache_1"/>
</dbReference>
<sequence length="2389" mass="272602">MGAIFSRYRLRIPLQVLLNVPLVLLLVLSVGLTNSLFLQRSHQAISLIAHQLMTKAGERVDLYLDNYLSLAEQINRSNVNAVEFERLDAQNLEEIERQLIWEISSFNQIPYILYANEQGDVRIASNIQGQMTLGVINHFRRQTLDQYTIDGNGQPSREPQQTQRLPLDWDIRERPWYLAAKQQQGPTWTPIFQRWDSQELAINASWPIRDSITQTLTGVFGINVPLTQVNQFLKEIKLGVSGVIFIIEPDGKLIASSTGESPVIKSHSGAIHRKLAQQSSHPLVRLSSDYLLSHLRNGSHRDGVEAWSFTEEGHRYFAHNLPYQKAGNGLNWQIVTVIPEVDLMGPLQESFKQSMGLGVLAVMGAVALGTWLTQRIIRPIVILSQTAATLAHGDWERTLDENLPIQELAGMARSFNQMSAQLRHAFARLQTNLRESEARYATIFRHSPDMIILTHVESRSWLDVNNTFLELSGYEYDEIINRSSKELSVVVDPEQADIIRQQLRETGVVKSQELHWRTKSGEIKIALVSSEVIQLDGEPVILSILKDIGERKAIETALRESEERFREIVQTSGQIFFVRSAITGEFIYISPAYEEIWGRSCESLYQDSNSWKESIYPEDLALVEASVAEQFAGKSVGREYRILRPDGEIRWIFAQINLLQDEAGNPERFIGVGEDITSRKALELALTASEQKLNDILNSSIAAIVRIRIMNTQEWEIDYLSAGCEAVFGYSPQDFLEDKSIWMGRIVPEDLEKVIFPLFDKIFIEKSSTFEYRFQHKAGSIRYLSTRYTSRLEPQENCWFVTQVTVDITDRKQAEAALKQSEEQYRRIVETANEGIWSIDAQDCTNFVNPKMAELLGYTPEEMLGKSLLYFMDEAGQQEAREKLEQRREGTIEQHDFLFYRKNGSPLWTLLSATPIVDEAGEYLGSLAMVTDITTRKQAEQALGRKTQQEHLLNQVIQGIHQSLHLSTIFSTATMGIAKLVGFQRASIVRYLPEQGVWTHLYSYTPESELPEEVAEDIPDEGNPFAAQLKQLQVVVVDTSTIEDPINEEVARDRQGTWLLVPLSVNGTIWGSLSLWSPKSLPWQEEEIELARRVVEPLGIAIHQANLYQESQEAQAAFRNSESRLRLALEVSNTIAWERDLQTNQMVFSARTFDSVPQVMSYAEYLALVHPEDREELQELNEEAIRQGGGFKTEYRICFPPSYLGWRWIQVHAQVVTDVSGISNRMIGMSIDMTERKQSEEVLKITLNRLQNLAQAVPGNIYSLVEHPDGSLEFEYINQACEEILEIPLKQIFQNVEAAIINTIHPEDKAGYFEVDQSARETLTVFKHEWRIITPSGKIKWLQGNSQPEQRENGDLVWHGIVIDVSDRKLVEEKLRQSQNALLEAQRIAHLGNWSFNLLTQKLGWSEETFRILGFEAQSLEPTYSEFLQRIHPEDSPHFPENFYEVRVQEFSPEHQFRVLLPDGTVRYILGKGQPVFNELGEIVELFGTVQDITAAKLAELELRESEEKFRQLAENIREVFFILTHSGEMIYISPAYEEIWGRSCQSLYQNPHDWVESVHPEDREYIGKRLIRQISEGIDFDEIYRIVQPTGAIRWIRARSFPIQNPSGESYRFVGIAEDITDRKQAEEAVHESESTLRSFFNSASMLMGIVELYPDDILHLTDNLATAQFFGTTIEAMKNCFATEMGITKASLEMWLSHYRAAQDTGMPVNFEYKHLTPGGEKWLSASVCPIFGITSAYPRFSYIVEDITDRKQAEFALQERERILRTLGDNLDKGLIYQLVREPDGRYHFAYISAGIKRLIGLEPEAILADSTLLHSRIFPEDQPLNAQLTEESFQNLSPFQMQMRKYNQEGTIQWSQLRSVPRQMEDGRTIWDGIEMDITELKQIEDELQQAKEKAESANQAKSEFLANMSHEIRTPMNAILGFCELLKGMMNEPQQQSYLQTIATSGQTLLALINDILDLSKIESGKLELNYEPVLIRALVRDIQQIFSQKAEAKGLGIFIEINESVPEGIIFDEVRLRQILFNVVGNALKFTEQGFVTIHVNTDLSKTRDPFHLSLELAVSDTGIGVAFDRQEHIFEAFIQNDGKTTRKYGGTGLGLAITKRLTEMLGGTIDLKSELHCGSTFTFVFPEVEIARTEMGQIESAPVDENLEQFQRGTILIVDDVPSNLELIAGYFGKTKHQLLFARDGREAIEQAIASHPDMILLDLWMPEFNGIEVAQFLKNNPETQEIPIVVVTASSRASDEALVKSLCEGFLRKPLMRSELVCLLKSVLPQEEGEKALRLCSPSRSLLEPQQPLEREVVGELPALLEQLRQEEETTWPMLSQTMKRRDLRNFSDRLHDWGLEYQCQALLDYATTLQTQIAAFDWERLPKTLEKFPEVRRSLL</sequence>
<dbReference type="PRINTS" id="PR00344">
    <property type="entry name" value="BCTRLSENSOR"/>
</dbReference>
<dbReference type="EC" id="2.7.13.3" evidence="3"/>
<dbReference type="PROSITE" id="PS50110">
    <property type="entry name" value="RESPONSE_REGULATORY"/>
    <property type="match status" value="1"/>
</dbReference>
<keyword evidence="13 16" id="KW-0472">Membrane</keyword>
<dbReference type="InterPro" id="IPR011006">
    <property type="entry name" value="CheY-like_superfamily"/>
</dbReference>
<feature type="domain" description="Histidine kinase" evidence="17">
    <location>
        <begin position="1912"/>
        <end position="2136"/>
    </location>
</feature>
<keyword evidence="11 16" id="KW-1133">Transmembrane helix</keyword>
<dbReference type="CDD" id="cd00130">
    <property type="entry name" value="PAS"/>
    <property type="match status" value="8"/>
</dbReference>
<dbReference type="InterPro" id="IPR003594">
    <property type="entry name" value="HATPase_dom"/>
</dbReference>
<proteinExistence type="predicted"/>
<dbReference type="PANTHER" id="PTHR43304:SF1">
    <property type="entry name" value="PAC DOMAIN-CONTAINING PROTEIN"/>
    <property type="match status" value="1"/>
</dbReference>
<evidence type="ECO:0000259" key="17">
    <source>
        <dbReference type="PROSITE" id="PS50109"/>
    </source>
</evidence>
<feature type="domain" description="HAMP" evidence="21">
    <location>
        <begin position="374"/>
        <end position="427"/>
    </location>
</feature>
<gene>
    <name evidence="22" type="ORF">NG799_07965</name>
</gene>
<evidence type="ECO:0000256" key="7">
    <source>
        <dbReference type="ARBA" id="ARBA00022692"/>
    </source>
</evidence>
<keyword evidence="6" id="KW-0808">Transferase</keyword>
<dbReference type="PROSITE" id="PS50113">
    <property type="entry name" value="PAC"/>
    <property type="match status" value="9"/>
</dbReference>
<dbReference type="Gene3D" id="3.30.450.40">
    <property type="match status" value="1"/>
</dbReference>
<dbReference type="Pfam" id="PF02743">
    <property type="entry name" value="dCache_1"/>
    <property type="match status" value="1"/>
</dbReference>
<dbReference type="Gene3D" id="6.10.340.10">
    <property type="match status" value="1"/>
</dbReference>
<dbReference type="SMART" id="SM00388">
    <property type="entry name" value="HisKA"/>
    <property type="match status" value="1"/>
</dbReference>
<dbReference type="InterPro" id="IPR036097">
    <property type="entry name" value="HisK_dim/P_sf"/>
</dbReference>
<evidence type="ECO:0000313" key="23">
    <source>
        <dbReference type="Proteomes" id="UP001525890"/>
    </source>
</evidence>
<keyword evidence="5 14" id="KW-0597">Phosphoprotein</keyword>
<dbReference type="SUPFAM" id="SSF55874">
    <property type="entry name" value="ATPase domain of HSP90 chaperone/DNA topoisomerase II/histidine kinase"/>
    <property type="match status" value="1"/>
</dbReference>
<evidence type="ECO:0000256" key="2">
    <source>
        <dbReference type="ARBA" id="ARBA00004651"/>
    </source>
</evidence>
<dbReference type="PROSITE" id="PS50885">
    <property type="entry name" value="HAMP"/>
    <property type="match status" value="1"/>
</dbReference>
<dbReference type="InterPro" id="IPR013767">
    <property type="entry name" value="PAS_fold"/>
</dbReference>
<dbReference type="SUPFAM" id="SSF158472">
    <property type="entry name" value="HAMP domain-like"/>
    <property type="match status" value="1"/>
</dbReference>
<feature type="domain" description="PAC" evidence="20">
    <location>
        <begin position="636"/>
        <end position="688"/>
    </location>
</feature>
<keyword evidence="8" id="KW-0547">Nucleotide-binding</keyword>
<dbReference type="Pfam" id="PF00672">
    <property type="entry name" value="HAMP"/>
    <property type="match status" value="1"/>
</dbReference>
<accession>A0ABT2MNG2</accession>
<reference evidence="22 23" key="1">
    <citation type="journal article" date="2022" name="Front. Microbiol.">
        <title>High genomic differentiation and limited gene flow indicate recent cryptic speciation within the genus Laspinema (cyanobacteria).</title>
        <authorList>
            <person name="Stanojkovic A."/>
            <person name="Skoupy S."/>
            <person name="Skaloud P."/>
            <person name="Dvorak P."/>
        </authorList>
    </citation>
    <scope>NUCLEOTIDE SEQUENCE [LARGE SCALE GENOMIC DNA]</scope>
    <source>
        <strain evidence="22 23">D2a</strain>
    </source>
</reference>
<dbReference type="InterPro" id="IPR001789">
    <property type="entry name" value="Sig_transdc_resp-reg_receiver"/>
</dbReference>
<dbReference type="InterPro" id="IPR003660">
    <property type="entry name" value="HAMP_dom"/>
</dbReference>
<feature type="domain" description="PAS" evidence="19">
    <location>
        <begin position="689"/>
        <end position="754"/>
    </location>
</feature>
<dbReference type="InterPro" id="IPR013655">
    <property type="entry name" value="PAS_fold_3"/>
</dbReference>
<dbReference type="PANTHER" id="PTHR43304">
    <property type="entry name" value="PHYTOCHROME-LIKE PROTEIN CPH1"/>
    <property type="match status" value="1"/>
</dbReference>
<comment type="subcellular location">
    <subcellularLocation>
        <location evidence="2">Cell membrane</location>
        <topology evidence="2">Multi-pass membrane protein</topology>
    </subcellularLocation>
</comment>
<dbReference type="SUPFAM" id="SSF47384">
    <property type="entry name" value="Homodimeric domain of signal transducing histidine kinase"/>
    <property type="match status" value="1"/>
</dbReference>
<keyword evidence="7 16" id="KW-0812">Transmembrane</keyword>
<organism evidence="22 23">
    <name type="scientific">Laspinema palackyanum D2a</name>
    <dbReference type="NCBI Taxonomy" id="2953684"/>
    <lineage>
        <taxon>Bacteria</taxon>
        <taxon>Bacillati</taxon>
        <taxon>Cyanobacteriota</taxon>
        <taxon>Cyanophyceae</taxon>
        <taxon>Oscillatoriophycideae</taxon>
        <taxon>Oscillatoriales</taxon>
        <taxon>Laspinemataceae</taxon>
        <taxon>Laspinema</taxon>
        <taxon>Laspinema palackyanum</taxon>
    </lineage>
</organism>
<dbReference type="CDD" id="cd06225">
    <property type="entry name" value="HAMP"/>
    <property type="match status" value="1"/>
</dbReference>
<feature type="domain" description="PAS" evidence="19">
    <location>
        <begin position="436"/>
        <end position="506"/>
    </location>
</feature>
<feature type="domain" description="PAS" evidence="19">
    <location>
        <begin position="821"/>
        <end position="891"/>
    </location>
</feature>
<evidence type="ECO:0000256" key="1">
    <source>
        <dbReference type="ARBA" id="ARBA00000085"/>
    </source>
</evidence>
<keyword evidence="15" id="KW-0175">Coiled coil</keyword>
<dbReference type="CDD" id="cd00082">
    <property type="entry name" value="HisKA"/>
    <property type="match status" value="1"/>
</dbReference>
<evidence type="ECO:0000256" key="8">
    <source>
        <dbReference type="ARBA" id="ARBA00022741"/>
    </source>
</evidence>
<dbReference type="SUPFAM" id="SSF103190">
    <property type="entry name" value="Sensory domain-like"/>
    <property type="match status" value="1"/>
</dbReference>
<dbReference type="SMART" id="SM00387">
    <property type="entry name" value="HATPase_c"/>
    <property type="match status" value="1"/>
</dbReference>
<dbReference type="PROSITE" id="PS50109">
    <property type="entry name" value="HIS_KIN"/>
    <property type="match status" value="1"/>
</dbReference>
<feature type="domain" description="Response regulatory" evidence="18">
    <location>
        <begin position="2161"/>
        <end position="2276"/>
    </location>
</feature>
<dbReference type="Pfam" id="PF01590">
    <property type="entry name" value="GAF"/>
    <property type="match status" value="1"/>
</dbReference>
<feature type="domain" description="PAS" evidence="19">
    <location>
        <begin position="1782"/>
        <end position="1840"/>
    </location>
</feature>
<dbReference type="Pfam" id="PF08447">
    <property type="entry name" value="PAS_3"/>
    <property type="match status" value="7"/>
</dbReference>